<dbReference type="Pfam" id="PF13855">
    <property type="entry name" value="LRR_8"/>
    <property type="match status" value="3"/>
</dbReference>
<feature type="transmembrane region" description="Helical" evidence="12">
    <location>
        <begin position="296"/>
        <end position="320"/>
    </location>
</feature>
<dbReference type="FunFam" id="3.80.10.10:FF:000400">
    <property type="entry name" value="Nuclear pore complex protein NUP107"/>
    <property type="match status" value="1"/>
</dbReference>
<evidence type="ECO:0000256" key="10">
    <source>
        <dbReference type="ARBA" id="ARBA00023170"/>
    </source>
</evidence>
<keyword evidence="11" id="KW-0325">Glycoprotein</keyword>
<evidence type="ECO:0000313" key="16">
    <source>
        <dbReference type="Proteomes" id="UP000092600"/>
    </source>
</evidence>
<evidence type="ECO:0000313" key="15">
    <source>
        <dbReference type="EMBL" id="OAY76719.1"/>
    </source>
</evidence>
<reference evidence="15 16" key="1">
    <citation type="journal article" date="2016" name="DNA Res.">
        <title>The draft genome of MD-2 pineapple using hybrid error correction of long reads.</title>
        <authorList>
            <person name="Redwan R.M."/>
            <person name="Saidin A."/>
            <person name="Kumar S.V."/>
        </authorList>
    </citation>
    <scope>NUCLEOTIDE SEQUENCE [LARGE SCALE GENOMIC DNA]</scope>
    <source>
        <strain evidence="16">cv. MD2</strain>
        <tissue evidence="15">Leaf</tissue>
    </source>
</reference>
<proteinExistence type="inferred from homology"/>
<keyword evidence="7" id="KW-0677">Repeat</keyword>
<evidence type="ECO:0000259" key="14">
    <source>
        <dbReference type="Pfam" id="PF23598"/>
    </source>
</evidence>
<comment type="similarity">
    <text evidence="2">Belongs to the RLP family.</text>
</comment>
<feature type="domain" description="Disease resistance R13L4/SHOC-2-like LRR" evidence="14">
    <location>
        <begin position="499"/>
        <end position="747"/>
    </location>
</feature>
<dbReference type="Pfam" id="PF23598">
    <property type="entry name" value="LRR_14"/>
    <property type="match status" value="1"/>
</dbReference>
<dbReference type="FunFam" id="3.80.10.10:FF:000213">
    <property type="entry name" value="Tyrosine-sulfated glycopeptide receptor 1"/>
    <property type="match status" value="1"/>
</dbReference>
<evidence type="ECO:0000256" key="5">
    <source>
        <dbReference type="ARBA" id="ARBA00022692"/>
    </source>
</evidence>
<dbReference type="GO" id="GO:0005886">
    <property type="term" value="C:plasma membrane"/>
    <property type="evidence" value="ECO:0007669"/>
    <property type="project" value="UniProtKB-SubCell"/>
</dbReference>
<organism evidence="15 16">
    <name type="scientific">Ananas comosus</name>
    <name type="common">Pineapple</name>
    <name type="synonym">Ananas ananas</name>
    <dbReference type="NCBI Taxonomy" id="4615"/>
    <lineage>
        <taxon>Eukaryota</taxon>
        <taxon>Viridiplantae</taxon>
        <taxon>Streptophyta</taxon>
        <taxon>Embryophyta</taxon>
        <taxon>Tracheophyta</taxon>
        <taxon>Spermatophyta</taxon>
        <taxon>Magnoliopsida</taxon>
        <taxon>Liliopsida</taxon>
        <taxon>Poales</taxon>
        <taxon>Bromeliaceae</taxon>
        <taxon>Bromelioideae</taxon>
        <taxon>Ananas</taxon>
    </lineage>
</organism>
<dbReference type="SUPFAM" id="SSF52058">
    <property type="entry name" value="L domain-like"/>
    <property type="match status" value="3"/>
</dbReference>
<dbReference type="Proteomes" id="UP000092600">
    <property type="component" value="Unassembled WGS sequence"/>
</dbReference>
<dbReference type="EMBL" id="LSRQ01001738">
    <property type="protein sequence ID" value="OAY76719.1"/>
    <property type="molecule type" value="Genomic_DNA"/>
</dbReference>
<dbReference type="PRINTS" id="PR00019">
    <property type="entry name" value="LEURICHRPT"/>
</dbReference>
<dbReference type="InterPro" id="IPR046956">
    <property type="entry name" value="RLP23-like"/>
</dbReference>
<comment type="caution">
    <text evidence="15">The sequence shown here is derived from an EMBL/GenBank/DDBJ whole genome shotgun (WGS) entry which is preliminary data.</text>
</comment>
<dbReference type="PANTHER" id="PTHR48063">
    <property type="entry name" value="LRR RECEPTOR-LIKE KINASE"/>
    <property type="match status" value="1"/>
</dbReference>
<dbReference type="InterPro" id="IPR055414">
    <property type="entry name" value="LRR_R13L4/SHOC2-like"/>
</dbReference>
<dbReference type="InterPro" id="IPR001611">
    <property type="entry name" value="Leu-rich_rpt"/>
</dbReference>
<evidence type="ECO:0000256" key="3">
    <source>
        <dbReference type="ARBA" id="ARBA00022475"/>
    </source>
</evidence>
<keyword evidence="10" id="KW-0675">Receptor</keyword>
<dbReference type="Pfam" id="PF00560">
    <property type="entry name" value="LRR_1"/>
    <property type="match status" value="4"/>
</dbReference>
<keyword evidence="4" id="KW-0433">Leucine-rich repeat</keyword>
<dbReference type="FunFam" id="3.80.10.10:FF:000649">
    <property type="entry name" value="Leucine Rich Repeat family protein"/>
    <property type="match status" value="1"/>
</dbReference>
<keyword evidence="6" id="KW-0732">Signal</keyword>
<name>A0A199VHZ0_ANACO</name>
<dbReference type="Pfam" id="PF08263">
    <property type="entry name" value="LRRNT_2"/>
    <property type="match status" value="1"/>
</dbReference>
<sequence length="1006" mass="111882">MYRKSQEYLSVIDVIPDSLCSSKYISLLKFNSNGFSGEFPSLQNCTGLVILDLGYNKFSGIIPFWIGESLTLLMVLQLRSNMFSGGIPEQIAQLGSLQVLDLSSNNLSGPLPRSLGNFSWKALKQGRIDRINNISVYYSVSISLDIKGEELPIWKILYLFESIDLSNNNLSGEIPDEITDLQTQQYLNLSRNNLIGHIPEKIGEMQSLESLDLAMNKLSGNIPQSLSALTYLSYLNLSYNNLSGVIPTGNQLQTLDDPSIYIGNPYLCGPPSTRNCSANEINYKDNEGPKDKFDWLWIYFSVVLGYLFGFAVFCGVLLLSNAWRNAYFSMIDIICDKLCIVTKQNMTCMASFILSFLLLILGMQAIRAMGCTERERNTLLSFKAGLTDPFNFLSSWEGHDCCKWTGVVCSNTTSHVVKLKLGNLALSGEINPSLSLLSDLKHLDLSMNNFNGISIPTQIGSLHKLKYLNLSNACFSGTVPAQLGNLSNLRYLDLSVELSLSCMMSVGNNMWWLSQLSSLKYLDMSYVYLGDVPNWLDTINMLPSLEVLHLPFTLLNGIPSSLSDVNITALKVLDLGNNGINSTLPTWLWNLTHVTYLDLSFNNFQGLIPDELSSLKSLNSLFLQNNYFKSMSPRAFCNLCNLNTLDLSEIGFSGDISEWMDAMAGCTLYKLQNLYLGYNNLKGNLSGWLENMTGLSSLDLSYNSLNGTIPLGVWEMPNITYLDLSSNSFEGVVSKVQLNHLGGIQALLLSNNSIAVRCSDDWVPSFQIEQFGLASCQLGPKFPTWLQGQTQLEYLDLSNNQLVETLPSWFWTISQSLNYMDFSNNQIKGNLPLLSDLTMLQMLNLSTNRFEGPFPSLPPAIMSLDLSNNFFEGPLSTSSLPELSFLILSNNSFDGTVPHSLCKSFDLMLLDLSRNNLSGELPQCLGRSQERLSIVDLANNNLSGGVSDSICYQEREFPSSLQRCKELVFLDLGQNKFSGAIPTWIGEKSLSSLMLLSLHSNLCLRK</sequence>
<evidence type="ECO:0000256" key="9">
    <source>
        <dbReference type="ARBA" id="ARBA00023136"/>
    </source>
</evidence>
<evidence type="ECO:0000256" key="4">
    <source>
        <dbReference type="ARBA" id="ARBA00022614"/>
    </source>
</evidence>
<dbReference type="AlphaFoldDB" id="A0A199VHZ0"/>
<feature type="transmembrane region" description="Helical" evidence="12">
    <location>
        <begin position="346"/>
        <end position="366"/>
    </location>
</feature>
<dbReference type="STRING" id="4615.A0A199VHZ0"/>
<keyword evidence="3" id="KW-1003">Cell membrane</keyword>
<keyword evidence="9 12" id="KW-0472">Membrane</keyword>
<keyword evidence="5 12" id="KW-0812">Transmembrane</keyword>
<evidence type="ECO:0000256" key="11">
    <source>
        <dbReference type="ARBA" id="ARBA00023180"/>
    </source>
</evidence>
<evidence type="ECO:0000259" key="13">
    <source>
        <dbReference type="Pfam" id="PF08263"/>
    </source>
</evidence>
<dbReference type="InterPro" id="IPR032675">
    <property type="entry name" value="LRR_dom_sf"/>
</dbReference>
<evidence type="ECO:0000256" key="8">
    <source>
        <dbReference type="ARBA" id="ARBA00022989"/>
    </source>
</evidence>
<evidence type="ECO:0000256" key="12">
    <source>
        <dbReference type="SAM" id="Phobius"/>
    </source>
</evidence>
<dbReference type="InterPro" id="IPR013210">
    <property type="entry name" value="LRR_N_plant-typ"/>
</dbReference>
<feature type="domain" description="Leucine-rich repeat-containing N-terminal plant-type" evidence="13">
    <location>
        <begin position="374"/>
        <end position="410"/>
    </location>
</feature>
<evidence type="ECO:0000256" key="7">
    <source>
        <dbReference type="ARBA" id="ARBA00022737"/>
    </source>
</evidence>
<evidence type="ECO:0000256" key="1">
    <source>
        <dbReference type="ARBA" id="ARBA00004251"/>
    </source>
</evidence>
<accession>A0A199VHZ0</accession>
<keyword evidence="8 12" id="KW-1133">Transmembrane helix</keyword>
<protein>
    <submittedName>
        <fullName evidence="15">Uncharacterized protein</fullName>
    </submittedName>
</protein>
<dbReference type="InterPro" id="IPR003591">
    <property type="entry name" value="Leu-rich_rpt_typical-subtyp"/>
</dbReference>
<comment type="subcellular location">
    <subcellularLocation>
        <location evidence="1">Cell membrane</location>
        <topology evidence="1">Single-pass type I membrane protein</topology>
    </subcellularLocation>
</comment>
<evidence type="ECO:0000256" key="6">
    <source>
        <dbReference type="ARBA" id="ARBA00022729"/>
    </source>
</evidence>
<dbReference type="Gene3D" id="3.80.10.10">
    <property type="entry name" value="Ribonuclease Inhibitor"/>
    <property type="match status" value="4"/>
</dbReference>
<dbReference type="SMART" id="SM00369">
    <property type="entry name" value="LRR_TYP"/>
    <property type="match status" value="12"/>
</dbReference>
<dbReference type="FunFam" id="3.80.10.10:FF:001347">
    <property type="entry name" value="LRR receptor-like serine/threonine-protein kinase GSO2"/>
    <property type="match status" value="1"/>
</dbReference>
<gene>
    <name evidence="15" type="ORF">ACMD2_24850</name>
</gene>
<dbReference type="PANTHER" id="PTHR48063:SF93">
    <property type="entry name" value="LEUCINE-RICH REPEAT-CONTAINING N-TERMINAL PLANT-TYPE DOMAIN-CONTAINING PROTEIN"/>
    <property type="match status" value="1"/>
</dbReference>
<evidence type="ECO:0000256" key="2">
    <source>
        <dbReference type="ARBA" id="ARBA00009592"/>
    </source>
</evidence>